<dbReference type="InterPro" id="IPR002140">
    <property type="entry name" value="Sdo1/SBDS"/>
</dbReference>
<comment type="subcellular location">
    <subcellularLocation>
        <location evidence="2">Cytoplasm</location>
    </subcellularLocation>
    <subcellularLocation>
        <location evidence="1">Nucleus</location>
    </subcellularLocation>
</comment>
<keyword evidence="13" id="KW-1185">Reference proteome</keyword>
<evidence type="ECO:0000313" key="13">
    <source>
        <dbReference type="Proteomes" id="UP000515146"/>
    </source>
</evidence>
<dbReference type="FunFam" id="1.10.10.900:FF:000001">
    <property type="entry name" value="SBDS, ribosome maturation factor"/>
    <property type="match status" value="1"/>
</dbReference>
<dbReference type="CTD" id="51119"/>
<dbReference type="FunCoup" id="A0A6P6YCT6">
    <property type="interactions" value="1429"/>
</dbReference>
<dbReference type="InterPro" id="IPR039100">
    <property type="entry name" value="Sdo1/SBDS-like"/>
</dbReference>
<evidence type="ECO:0000256" key="8">
    <source>
        <dbReference type="ARBA" id="ARBA00025433"/>
    </source>
</evidence>
<evidence type="ECO:0000313" key="14">
    <source>
        <dbReference type="RefSeq" id="XP_027202494.1"/>
    </source>
</evidence>
<dbReference type="GO" id="GO:0005634">
    <property type="term" value="C:nucleus"/>
    <property type="evidence" value="ECO:0007669"/>
    <property type="project" value="UniProtKB-SubCell"/>
</dbReference>
<dbReference type="InterPro" id="IPR046928">
    <property type="entry name" value="SDO1/SBDS_C"/>
</dbReference>
<dbReference type="Gene3D" id="1.10.10.900">
    <property type="entry name" value="SBDS protein C-terminal domain, subdomain 1"/>
    <property type="match status" value="1"/>
</dbReference>
<dbReference type="GO" id="GO:0005737">
    <property type="term" value="C:cytoplasm"/>
    <property type="evidence" value="ECO:0007669"/>
    <property type="project" value="UniProtKB-SubCell"/>
</dbReference>
<dbReference type="GeneID" id="113796420"/>
<evidence type="ECO:0000259" key="11">
    <source>
        <dbReference type="Pfam" id="PF09377"/>
    </source>
</evidence>
<feature type="domain" description="Ribosome maturation protein SDO1/SBDS N-terminal" evidence="10">
    <location>
        <begin position="13"/>
        <end position="99"/>
    </location>
</feature>
<dbReference type="InterPro" id="IPR037188">
    <property type="entry name" value="Sdo1/SBDS_central_sf"/>
</dbReference>
<keyword evidence="7" id="KW-0539">Nucleus</keyword>
<evidence type="ECO:0000256" key="2">
    <source>
        <dbReference type="ARBA" id="ARBA00004496"/>
    </source>
</evidence>
<dbReference type="SUPFAM" id="SSF89895">
    <property type="entry name" value="FYSH domain"/>
    <property type="match status" value="1"/>
</dbReference>
<comment type="similarity">
    <text evidence="3">Belongs to the SDO1/SBDS family.</text>
</comment>
<evidence type="ECO:0000256" key="1">
    <source>
        <dbReference type="ARBA" id="ARBA00004123"/>
    </source>
</evidence>
<keyword evidence="5" id="KW-0963">Cytoplasm</keyword>
<feature type="domain" description="Ribosome maturation protein SDO1/SBDS C-terminal" evidence="12">
    <location>
        <begin position="171"/>
        <end position="232"/>
    </location>
</feature>
<comment type="function">
    <text evidence="8">Required for the assembly of mature ribosomes and ribosome biogenesis. Together with EFL1, triggers the GTP-dependent release of EIF6 from 60S pre-ribosomes in the cytoplasm, thereby activating ribosomes for translation competence by allowing 80S ribosome assembly and facilitating EIF6 recycling to the nucleus, where it is required for 60S rRNA processing and nuclear export. Required for normal levels of protein synthesis. May play a role in cellular stress resistance. May play a role in cellular response to DNA damage. May play a role in cell proliferation.</text>
</comment>
<dbReference type="SUPFAM" id="SSF109728">
    <property type="entry name" value="Hypothetical protein AF0491, middle domain"/>
    <property type="match status" value="1"/>
</dbReference>
<dbReference type="InterPro" id="IPR036786">
    <property type="entry name" value="Ribosome_mat_SBDS_N_sf"/>
</dbReference>
<dbReference type="Pfam" id="PF01172">
    <property type="entry name" value="SBDS_N"/>
    <property type="match status" value="1"/>
</dbReference>
<dbReference type="InterPro" id="IPR018978">
    <property type="entry name" value="SDO1/SBDS_central"/>
</dbReference>
<evidence type="ECO:0000256" key="5">
    <source>
        <dbReference type="ARBA" id="ARBA00022490"/>
    </source>
</evidence>
<dbReference type="Gene3D" id="3.30.1250.10">
    <property type="entry name" value="Ribosome maturation protein SBDS, N-terminal domain"/>
    <property type="match status" value="1"/>
</dbReference>
<dbReference type="GO" id="GO:0042256">
    <property type="term" value="P:cytosolic ribosome assembly"/>
    <property type="evidence" value="ECO:0007669"/>
    <property type="project" value="InterPro"/>
</dbReference>
<dbReference type="OrthoDB" id="10253092at2759"/>
<name>A0A6P6YCT6_DERPT</name>
<dbReference type="PANTHER" id="PTHR10927:SF1">
    <property type="entry name" value="RIBOSOME MATURATION PROTEIN SBDS"/>
    <property type="match status" value="1"/>
</dbReference>
<dbReference type="InterPro" id="IPR018023">
    <property type="entry name" value="Ribosome_mat_SBDS_CS"/>
</dbReference>
<dbReference type="AlphaFoldDB" id="A0A6P6YCT6"/>
<evidence type="ECO:0000259" key="12">
    <source>
        <dbReference type="Pfam" id="PF20268"/>
    </source>
</evidence>
<dbReference type="PANTHER" id="PTHR10927">
    <property type="entry name" value="RIBOSOME MATURATION PROTEIN SBDS"/>
    <property type="match status" value="1"/>
</dbReference>
<evidence type="ECO:0000256" key="9">
    <source>
        <dbReference type="ARBA" id="ARBA00049708"/>
    </source>
</evidence>
<evidence type="ECO:0000259" key="10">
    <source>
        <dbReference type="Pfam" id="PF01172"/>
    </source>
</evidence>
<accession>A0A6P6YCT6</accession>
<comment type="subunit">
    <text evidence="9">Associates with the 60S ribosomal subunit.</text>
</comment>
<dbReference type="Pfam" id="PF20268">
    <property type="entry name" value="SBDS_C"/>
    <property type="match status" value="1"/>
</dbReference>
<keyword evidence="6" id="KW-0690">Ribosome biogenesis</keyword>
<feature type="domain" description="Ribosome maturation protein SDO1/SBDS central" evidence="11">
    <location>
        <begin position="108"/>
        <end position="169"/>
    </location>
</feature>
<gene>
    <name evidence="14" type="primary">LOC113796420</name>
</gene>
<proteinExistence type="inferred from homology"/>
<dbReference type="RefSeq" id="XP_027202494.1">
    <property type="nucleotide sequence ID" value="XM_027346693.1"/>
</dbReference>
<reference evidence="14" key="1">
    <citation type="submission" date="2025-08" db="UniProtKB">
        <authorList>
            <consortium name="RefSeq"/>
        </authorList>
    </citation>
    <scope>IDENTIFICATION</scope>
    <source>
        <strain evidence="14">Airmid</strain>
    </source>
</reference>
<dbReference type="KEGG" id="dpte:113796420"/>
<dbReference type="InterPro" id="IPR019783">
    <property type="entry name" value="SDO1/SBDS_N"/>
</dbReference>
<evidence type="ECO:0000256" key="3">
    <source>
        <dbReference type="ARBA" id="ARBA00007433"/>
    </source>
</evidence>
<evidence type="ECO:0000256" key="6">
    <source>
        <dbReference type="ARBA" id="ARBA00022517"/>
    </source>
</evidence>
<dbReference type="Pfam" id="PF09377">
    <property type="entry name" value="SBDS_domain_II"/>
    <property type="match status" value="1"/>
</dbReference>
<sequence>MIKTPTNQQRLTNVAIVRMKKCGQRFEIACYKNKVVSYRDKIEKDIDEVLQTPVVFVNVSKGQVAKKEDLLKCFQTDDHLKCCLEILNKGELQISEKERHHQLESTFKDIATIIADKCVNPETKRPYPVGMIEKSMRQIHVSVKPNRTSKQQALEIIPQLKKVIQIERAQMKLRVLTNKKNKSKMKEFICNLEEENHLDDGIIEMIFTTDPGNYRSIDQLVNSTPKSELHVLMLQETVEGDTGID</sequence>
<evidence type="ECO:0000256" key="4">
    <source>
        <dbReference type="ARBA" id="ARBA00014814"/>
    </source>
</evidence>
<dbReference type="Proteomes" id="UP000515146">
    <property type="component" value="Unplaced"/>
</dbReference>
<organism evidence="13 14">
    <name type="scientific">Dermatophagoides pteronyssinus</name>
    <name type="common">European house dust mite</name>
    <dbReference type="NCBI Taxonomy" id="6956"/>
    <lineage>
        <taxon>Eukaryota</taxon>
        <taxon>Metazoa</taxon>
        <taxon>Ecdysozoa</taxon>
        <taxon>Arthropoda</taxon>
        <taxon>Chelicerata</taxon>
        <taxon>Arachnida</taxon>
        <taxon>Acari</taxon>
        <taxon>Acariformes</taxon>
        <taxon>Sarcoptiformes</taxon>
        <taxon>Astigmata</taxon>
        <taxon>Psoroptidia</taxon>
        <taxon>Analgoidea</taxon>
        <taxon>Pyroglyphidae</taxon>
        <taxon>Dermatophagoidinae</taxon>
        <taxon>Dermatophagoides</taxon>
    </lineage>
</organism>
<dbReference type="PROSITE" id="PS01267">
    <property type="entry name" value="UPF0023"/>
    <property type="match status" value="1"/>
</dbReference>
<dbReference type="InParanoid" id="A0A6P6YCT6"/>
<dbReference type="OMA" id="AVNPQMD"/>
<protein>
    <recommendedName>
        <fullName evidence="4">Ribosome maturation protein SBDS</fullName>
    </recommendedName>
</protein>
<evidence type="ECO:0000256" key="7">
    <source>
        <dbReference type="ARBA" id="ARBA00023242"/>
    </source>
</evidence>
<dbReference type="Gene3D" id="3.30.70.240">
    <property type="match status" value="1"/>
</dbReference>
<dbReference type="NCBIfam" id="TIGR00291">
    <property type="entry name" value="RNA_SBDS"/>
    <property type="match status" value="1"/>
</dbReference>
<dbReference type="FunFam" id="3.30.1250.10:FF:000001">
    <property type="entry name" value="SBDS, ribosome maturation factor"/>
    <property type="match status" value="1"/>
</dbReference>